<gene>
    <name evidence="1" type="ORF">SAMN05443636_2087</name>
</gene>
<evidence type="ECO:0000313" key="1">
    <source>
        <dbReference type="EMBL" id="SHH22332.1"/>
    </source>
</evidence>
<evidence type="ECO:0000313" key="2">
    <source>
        <dbReference type="Proteomes" id="UP000184357"/>
    </source>
</evidence>
<reference evidence="1 2" key="1">
    <citation type="submission" date="2016-11" db="EMBL/GenBank/DDBJ databases">
        <authorList>
            <person name="Jaros S."/>
            <person name="Januszkiewicz K."/>
            <person name="Wedrychowicz H."/>
        </authorList>
    </citation>
    <scope>NUCLEOTIDE SEQUENCE [LARGE SCALE GENOMIC DNA]</scope>
    <source>
        <strain evidence="1 2">DSM 9297</strain>
    </source>
</reference>
<protein>
    <submittedName>
        <fullName evidence="1">Uncharacterized protein</fullName>
    </submittedName>
</protein>
<dbReference type="RefSeq" id="WP_073309249.1">
    <property type="nucleotide sequence ID" value="NZ_FQWV01000005.1"/>
</dbReference>
<sequence length="77" mass="8670">MRADDITESRRGEATTWPDFGIALYERLTGRGAAISYTFDDLEVDVPRSADEDAEHAHWRLNGTLRISSSEREAGEE</sequence>
<dbReference type="EMBL" id="FQWV01000005">
    <property type="protein sequence ID" value="SHH22332.1"/>
    <property type="molecule type" value="Genomic_DNA"/>
</dbReference>
<accession>A0A1M5R7M7</accession>
<dbReference type="AlphaFoldDB" id="A0A1M5R7M7"/>
<proteinExistence type="predicted"/>
<name>A0A1M5R7M7_9EURY</name>
<dbReference type="STRING" id="43928.SAMN05443636_2087"/>
<organism evidence="1 2">
    <name type="scientific">Halobaculum gomorrense</name>
    <dbReference type="NCBI Taxonomy" id="43928"/>
    <lineage>
        <taxon>Archaea</taxon>
        <taxon>Methanobacteriati</taxon>
        <taxon>Methanobacteriota</taxon>
        <taxon>Stenosarchaea group</taxon>
        <taxon>Halobacteria</taxon>
        <taxon>Halobacteriales</taxon>
        <taxon>Haloferacaceae</taxon>
        <taxon>Halobaculum</taxon>
    </lineage>
</organism>
<keyword evidence="2" id="KW-1185">Reference proteome</keyword>
<dbReference type="OrthoDB" id="11564at2157"/>
<dbReference type="Proteomes" id="UP000184357">
    <property type="component" value="Unassembled WGS sequence"/>
</dbReference>